<organism evidence="3 4">
    <name type="scientific">Thermoflavimicrobium daqui</name>
    <dbReference type="NCBI Taxonomy" id="2137476"/>
    <lineage>
        <taxon>Bacteria</taxon>
        <taxon>Bacillati</taxon>
        <taxon>Bacillota</taxon>
        <taxon>Bacilli</taxon>
        <taxon>Bacillales</taxon>
        <taxon>Thermoactinomycetaceae</taxon>
        <taxon>Thermoflavimicrobium</taxon>
    </lineage>
</organism>
<keyword evidence="1" id="KW-0812">Transmembrane</keyword>
<dbReference type="AlphaFoldDB" id="A0A364K217"/>
<keyword evidence="4" id="KW-1185">Reference proteome</keyword>
<keyword evidence="1" id="KW-0472">Membrane</keyword>
<dbReference type="RefSeq" id="WP_113659901.1">
    <property type="nucleotide sequence ID" value="NZ_KZ845672.1"/>
</dbReference>
<keyword evidence="3" id="KW-0378">Hydrolase</keyword>
<evidence type="ECO:0000313" key="3">
    <source>
        <dbReference type="EMBL" id="RAL22057.1"/>
    </source>
</evidence>
<dbReference type="GO" id="GO:0008233">
    <property type="term" value="F:peptidase activity"/>
    <property type="evidence" value="ECO:0007669"/>
    <property type="project" value="UniProtKB-KW"/>
</dbReference>
<evidence type="ECO:0000259" key="2">
    <source>
        <dbReference type="Pfam" id="PF25842"/>
    </source>
</evidence>
<dbReference type="GO" id="GO:0006508">
    <property type="term" value="P:proteolysis"/>
    <property type="evidence" value="ECO:0007669"/>
    <property type="project" value="UniProtKB-KW"/>
</dbReference>
<dbReference type="Gene3D" id="2.40.50.140">
    <property type="entry name" value="Nucleic acid-binding proteins"/>
    <property type="match status" value="1"/>
</dbReference>
<feature type="domain" description="Membrane protein NfeD2 N-terminal transmembrane" evidence="2">
    <location>
        <begin position="1"/>
        <end position="85"/>
    </location>
</feature>
<proteinExistence type="predicted"/>
<dbReference type="InterPro" id="IPR012340">
    <property type="entry name" value="NA-bd_OB-fold"/>
</dbReference>
<reference evidence="3 4" key="2">
    <citation type="submission" date="2018-06" db="EMBL/GenBank/DDBJ databases">
        <authorList>
            <person name="Zhirakovskaya E."/>
        </authorList>
    </citation>
    <scope>NUCLEOTIDE SEQUENCE [LARGE SCALE GENOMIC DNA]</scope>
    <source>
        <strain evidence="3 4">FBKL4.011</strain>
    </source>
</reference>
<feature type="transmembrane region" description="Helical" evidence="1">
    <location>
        <begin position="57"/>
        <end position="76"/>
    </location>
</feature>
<dbReference type="OrthoDB" id="1683445at2"/>
<dbReference type="Proteomes" id="UP000251213">
    <property type="component" value="Unassembled WGS sequence"/>
</dbReference>
<dbReference type="InterPro" id="IPR058653">
    <property type="entry name" value="NfeD2_TM"/>
</dbReference>
<sequence>MTILSFIFSNFLDGILDSLFSFDLPIVSSVTIFSALTVFGGSGLILSRYTEQPNSMVITFSLLLSFASFILVYFLLVRPSQKVESSVGFRLAELKGKKGVVITTIPRQGMGEVMITTSGGNTNQIAQSATGDSISQGTKIIVSDVAGHILLVKPLANK</sequence>
<keyword evidence="1" id="KW-1133">Transmembrane helix</keyword>
<reference evidence="3 4" key="1">
    <citation type="submission" date="2018-06" db="EMBL/GenBank/DDBJ databases">
        <title>Thermoflavimicrobium daqus sp. nov., a thermophilic microbe isolated from Moutai-flavour Daqu.</title>
        <authorList>
            <person name="Wang X."/>
            <person name="Zhou H."/>
        </authorList>
    </citation>
    <scope>NUCLEOTIDE SEQUENCE [LARGE SCALE GENOMIC DNA]</scope>
    <source>
        <strain evidence="3 4">FBKL4.011</strain>
    </source>
</reference>
<name>A0A364K217_9BACL</name>
<dbReference type="Pfam" id="PF25842">
    <property type="entry name" value="NfeD_TM"/>
    <property type="match status" value="1"/>
</dbReference>
<feature type="transmembrane region" description="Helical" evidence="1">
    <location>
        <begin position="26"/>
        <end position="45"/>
    </location>
</feature>
<protein>
    <submittedName>
        <fullName evidence="3">Protease</fullName>
    </submittedName>
</protein>
<gene>
    <name evidence="3" type="ORF">DL897_14780</name>
</gene>
<accession>A0A364K217</accession>
<comment type="caution">
    <text evidence="3">The sequence shown here is derived from an EMBL/GenBank/DDBJ whole genome shotgun (WGS) entry which is preliminary data.</text>
</comment>
<keyword evidence="3" id="KW-0645">Protease</keyword>
<evidence type="ECO:0000256" key="1">
    <source>
        <dbReference type="SAM" id="Phobius"/>
    </source>
</evidence>
<evidence type="ECO:0000313" key="4">
    <source>
        <dbReference type="Proteomes" id="UP000251213"/>
    </source>
</evidence>
<dbReference type="EMBL" id="QJKK01000010">
    <property type="protein sequence ID" value="RAL22057.1"/>
    <property type="molecule type" value="Genomic_DNA"/>
</dbReference>